<organism evidence="2 4">
    <name type="scientific">Didymodactylos carnosus</name>
    <dbReference type="NCBI Taxonomy" id="1234261"/>
    <lineage>
        <taxon>Eukaryota</taxon>
        <taxon>Metazoa</taxon>
        <taxon>Spiralia</taxon>
        <taxon>Gnathifera</taxon>
        <taxon>Rotifera</taxon>
        <taxon>Eurotatoria</taxon>
        <taxon>Bdelloidea</taxon>
        <taxon>Philodinida</taxon>
        <taxon>Philodinidae</taxon>
        <taxon>Didymodactylos</taxon>
    </lineage>
</organism>
<evidence type="ECO:0000313" key="4">
    <source>
        <dbReference type="Proteomes" id="UP000677228"/>
    </source>
</evidence>
<feature type="compositionally biased region" description="Acidic residues" evidence="1">
    <location>
        <begin position="35"/>
        <end position="48"/>
    </location>
</feature>
<dbReference type="Proteomes" id="UP000677228">
    <property type="component" value="Unassembled WGS sequence"/>
</dbReference>
<name>A0A8S2FQZ6_9BILA</name>
<protein>
    <submittedName>
        <fullName evidence="2">Uncharacterized protein</fullName>
    </submittedName>
</protein>
<evidence type="ECO:0000256" key="1">
    <source>
        <dbReference type="SAM" id="MobiDB-lite"/>
    </source>
</evidence>
<dbReference type="Proteomes" id="UP000682733">
    <property type="component" value="Unassembled WGS sequence"/>
</dbReference>
<dbReference type="EMBL" id="CAJOBA010060013">
    <property type="protein sequence ID" value="CAF4320301.1"/>
    <property type="molecule type" value="Genomic_DNA"/>
</dbReference>
<evidence type="ECO:0000313" key="2">
    <source>
        <dbReference type="EMBL" id="CAF1532890.1"/>
    </source>
</evidence>
<dbReference type="EMBL" id="CAJNOK010037741">
    <property type="protein sequence ID" value="CAF1532890.1"/>
    <property type="molecule type" value="Genomic_DNA"/>
</dbReference>
<sequence>MATARTTTRETNEIYNDSESDSELEVENESKSSEDSDPDTESEMEVSDSENTLSLNNWNRISRSWQKVIFRPKLFNFQ</sequence>
<feature type="non-terminal residue" evidence="2">
    <location>
        <position position="78"/>
    </location>
</feature>
<gene>
    <name evidence="2" type="ORF">OVA965_LOCUS38349</name>
    <name evidence="3" type="ORF">TMI583_LOCUS39534</name>
</gene>
<reference evidence="2" key="1">
    <citation type="submission" date="2021-02" db="EMBL/GenBank/DDBJ databases">
        <authorList>
            <person name="Nowell W R."/>
        </authorList>
    </citation>
    <scope>NUCLEOTIDE SEQUENCE</scope>
</reference>
<dbReference type="AlphaFoldDB" id="A0A8S2FQZ6"/>
<proteinExistence type="predicted"/>
<accession>A0A8S2FQZ6</accession>
<feature type="compositionally biased region" description="Acidic residues" evidence="1">
    <location>
        <begin position="16"/>
        <end position="27"/>
    </location>
</feature>
<feature type="region of interest" description="Disordered" evidence="1">
    <location>
        <begin position="1"/>
        <end position="53"/>
    </location>
</feature>
<evidence type="ECO:0000313" key="3">
    <source>
        <dbReference type="EMBL" id="CAF4320301.1"/>
    </source>
</evidence>
<comment type="caution">
    <text evidence="2">The sequence shown here is derived from an EMBL/GenBank/DDBJ whole genome shotgun (WGS) entry which is preliminary data.</text>
</comment>